<protein>
    <recommendedName>
        <fullName evidence="2">Transglycosylase SLT domain-containing protein</fullName>
    </recommendedName>
</protein>
<dbReference type="SUPFAM" id="SSF53955">
    <property type="entry name" value="Lysozyme-like"/>
    <property type="match status" value="1"/>
</dbReference>
<dbReference type="InterPro" id="IPR008258">
    <property type="entry name" value="Transglycosylase_SLT_dom_1"/>
</dbReference>
<dbReference type="RefSeq" id="WP_168035393.1">
    <property type="nucleotide sequence ID" value="NZ_JAATJH010000001.1"/>
</dbReference>
<organism evidence="3 4">
    <name type="scientific">Neolewinella antarctica</name>
    <dbReference type="NCBI Taxonomy" id="442734"/>
    <lineage>
        <taxon>Bacteria</taxon>
        <taxon>Pseudomonadati</taxon>
        <taxon>Bacteroidota</taxon>
        <taxon>Saprospiria</taxon>
        <taxon>Saprospirales</taxon>
        <taxon>Lewinellaceae</taxon>
        <taxon>Neolewinella</taxon>
    </lineage>
</organism>
<evidence type="ECO:0000313" key="3">
    <source>
        <dbReference type="EMBL" id="NJC24570.1"/>
    </source>
</evidence>
<reference evidence="3 4" key="1">
    <citation type="submission" date="2020-03" db="EMBL/GenBank/DDBJ databases">
        <title>Genomic Encyclopedia of Type Strains, Phase IV (KMG-IV): sequencing the most valuable type-strain genomes for metagenomic binning, comparative biology and taxonomic classification.</title>
        <authorList>
            <person name="Goeker M."/>
        </authorList>
    </citation>
    <scope>NUCLEOTIDE SEQUENCE [LARGE SCALE GENOMIC DNA]</scope>
    <source>
        <strain evidence="3 4">DSM 105096</strain>
    </source>
</reference>
<dbReference type="EMBL" id="JAATJH010000001">
    <property type="protein sequence ID" value="NJC24570.1"/>
    <property type="molecule type" value="Genomic_DNA"/>
</dbReference>
<feature type="domain" description="Transglycosylase SLT" evidence="2">
    <location>
        <begin position="111"/>
        <end position="210"/>
    </location>
</feature>
<keyword evidence="4" id="KW-1185">Reference proteome</keyword>
<comment type="similarity">
    <text evidence="1">Belongs to the transglycosylase Slt family.</text>
</comment>
<dbReference type="Gene3D" id="1.10.530.10">
    <property type="match status" value="1"/>
</dbReference>
<dbReference type="PANTHER" id="PTHR37423:SF2">
    <property type="entry name" value="MEMBRANE-BOUND LYTIC MUREIN TRANSGLYCOSYLASE C"/>
    <property type="match status" value="1"/>
</dbReference>
<evidence type="ECO:0000313" key="4">
    <source>
        <dbReference type="Proteomes" id="UP000770785"/>
    </source>
</evidence>
<dbReference type="CDD" id="cd16894">
    <property type="entry name" value="MltD-like"/>
    <property type="match status" value="1"/>
</dbReference>
<sequence length="309" mass="35196">MKHLLTGLGIGLAFLIGWFLFLSLESSDTLPEVDPDEVRTFKGTQLPQVVRPVDLSGPFDFAGEPLPMDDFDVRERLDMELLRNAYFHRNTLLMLKRRARFFPTIERILTEEGVPTDLKYLAVAESGLDNASSPAGAKGVWQFMAPTGKSYGLEINGEVDERYHLEKATRAACKYLKDYHREFGDWRWVAAAYNMGGPNVRKWRERQNAENLFELDINKETMAYVFRIVALKTILEDPESFGYYVGPDDVYPVLDDYKTIKVTKSIDNLGDFAAVQGTDYRKLKIYNPWLVAGSLPISSGNSYEIRIPN</sequence>
<accession>A0ABX0X5U2</accession>
<dbReference type="PANTHER" id="PTHR37423">
    <property type="entry name" value="SOLUBLE LYTIC MUREIN TRANSGLYCOSYLASE-RELATED"/>
    <property type="match status" value="1"/>
</dbReference>
<evidence type="ECO:0000259" key="2">
    <source>
        <dbReference type="Pfam" id="PF01464"/>
    </source>
</evidence>
<dbReference type="Pfam" id="PF01464">
    <property type="entry name" value="SLT"/>
    <property type="match status" value="1"/>
</dbReference>
<dbReference type="Proteomes" id="UP000770785">
    <property type="component" value="Unassembled WGS sequence"/>
</dbReference>
<evidence type="ECO:0000256" key="1">
    <source>
        <dbReference type="ARBA" id="ARBA00007734"/>
    </source>
</evidence>
<gene>
    <name evidence="3" type="ORF">GGR27_000051</name>
</gene>
<proteinExistence type="inferred from homology"/>
<dbReference type="InterPro" id="IPR023346">
    <property type="entry name" value="Lysozyme-like_dom_sf"/>
</dbReference>
<name>A0ABX0X5U2_9BACT</name>
<comment type="caution">
    <text evidence="3">The sequence shown here is derived from an EMBL/GenBank/DDBJ whole genome shotgun (WGS) entry which is preliminary data.</text>
</comment>